<feature type="domain" description="RTR1-type" evidence="15">
    <location>
        <begin position="74"/>
        <end position="157"/>
    </location>
</feature>
<dbReference type="GO" id="GO:0008420">
    <property type="term" value="F:RNA polymerase II CTD heptapeptide repeat phosphatase activity"/>
    <property type="evidence" value="ECO:0007669"/>
    <property type="project" value="UniProtKB-UniRule"/>
</dbReference>
<dbReference type="InterPro" id="IPR038534">
    <property type="entry name" value="Rtr1/RPAP2_sf"/>
</dbReference>
<sequence length="618" mass="69453">MDGGQKRSSRSPKSGKKVSFAEEKAVKAQAALEAAKRREVVKETVRQKFEFEQRALCIVERLLEDEVSEDFLIDCARFITPSNYRDTVEERNIARMCGYPVCTNKLGSVPKQQFKISTKTNKVYDITERKCFCSNFCFKASKHFEVQISKTPLWLREKERLPDVKLLKKGESGSSGEEVKISDRPIRESEIENPEPAESAHPVGRTASGSESQDSDQEQDFVSSVVTGGGAGPKGRTGILKHGGERERNAATAHTDEQKDKDMAQEHTAETARNEDGDKPPERDEHKDRSKPQQPNTEVDEERNRTRTVTDKPNQTVEATTDLLSVCRVEETDTRVDDGVEQPAADCTPVPGMDITQVGMSRRAAAELRKLLKDPADAVRAGLLERLSKTLREWRTEETMRLLHGPSYRPREEGEEEKEEEEEELDEDDLEDSVEAPASQGLSGGGQGKPSATAPDYDTLHRETERLNLRVQEFYRGSPVLPEENGEPEDTSGWDPALPLVDSHAQHLIQKRIVSEKLNRSLRDIVGPLQLTMNNITTDINNLIRTFRFTNANIIHKSPEWTLIAVVLLSVLSDVIVLLQESLEKPSAMQYISTLMAELRLTDSDLHSLVQLFRVRAK</sequence>
<keyword evidence="6 13" id="KW-0862">Zinc</keyword>
<dbReference type="InterPro" id="IPR007308">
    <property type="entry name" value="Rtr1/RPAP2_dom"/>
</dbReference>
<evidence type="ECO:0000256" key="5">
    <source>
        <dbReference type="ARBA" id="ARBA00022801"/>
    </source>
</evidence>
<evidence type="ECO:0000256" key="3">
    <source>
        <dbReference type="ARBA" id="ARBA00022723"/>
    </source>
</evidence>
<evidence type="ECO:0000256" key="8">
    <source>
        <dbReference type="ARBA" id="ARBA00023242"/>
    </source>
</evidence>
<dbReference type="Proteomes" id="UP001152803">
    <property type="component" value="Unassembled WGS sequence"/>
</dbReference>
<keyword evidence="5 13" id="KW-0378">Hydrolase</keyword>
<comment type="catalytic activity">
    <reaction evidence="10 13">
        <text>O-phospho-L-seryl-[protein] + H2O = L-seryl-[protein] + phosphate</text>
        <dbReference type="Rhea" id="RHEA:20629"/>
        <dbReference type="Rhea" id="RHEA-COMP:9863"/>
        <dbReference type="Rhea" id="RHEA-COMP:11604"/>
        <dbReference type="ChEBI" id="CHEBI:15377"/>
        <dbReference type="ChEBI" id="CHEBI:29999"/>
        <dbReference type="ChEBI" id="CHEBI:43474"/>
        <dbReference type="ChEBI" id="CHEBI:83421"/>
        <dbReference type="EC" id="3.1.3.16"/>
    </reaction>
</comment>
<keyword evidence="8 13" id="KW-0539">Nucleus</keyword>
<reference evidence="16" key="1">
    <citation type="journal article" date="2023" name="Science">
        <title>Genome structures resolve the early diversification of teleost fishes.</title>
        <authorList>
            <person name="Parey E."/>
            <person name="Louis A."/>
            <person name="Montfort J."/>
            <person name="Bouchez O."/>
            <person name="Roques C."/>
            <person name="Iampietro C."/>
            <person name="Lluch J."/>
            <person name="Castinel A."/>
            <person name="Donnadieu C."/>
            <person name="Desvignes T."/>
            <person name="Floi Bucao C."/>
            <person name="Jouanno E."/>
            <person name="Wen M."/>
            <person name="Mejri S."/>
            <person name="Dirks R."/>
            <person name="Jansen H."/>
            <person name="Henkel C."/>
            <person name="Chen W.J."/>
            <person name="Zahm M."/>
            <person name="Cabau C."/>
            <person name="Klopp C."/>
            <person name="Thompson A.W."/>
            <person name="Robinson-Rechavi M."/>
            <person name="Braasch I."/>
            <person name="Lecointre G."/>
            <person name="Bobe J."/>
            <person name="Postlethwait J.H."/>
            <person name="Berthelot C."/>
            <person name="Roest Crollius H."/>
            <person name="Guiguen Y."/>
        </authorList>
    </citation>
    <scope>NUCLEOTIDE SEQUENCE</scope>
    <source>
        <strain evidence="16">Concon-B</strain>
    </source>
</reference>
<dbReference type="Pfam" id="PF04181">
    <property type="entry name" value="RPAP2_Rtr1"/>
    <property type="match status" value="1"/>
</dbReference>
<dbReference type="OrthoDB" id="2590500at2759"/>
<dbReference type="PANTHER" id="PTHR14732:SF0">
    <property type="entry name" value="RNA POLYMERASE II SUBUNIT B1 CTD PHOSPHATASE RPAP2-RELATED"/>
    <property type="match status" value="1"/>
</dbReference>
<evidence type="ECO:0000256" key="12">
    <source>
        <dbReference type="PROSITE-ProRule" id="PRU00812"/>
    </source>
</evidence>
<keyword evidence="3 13" id="KW-0479">Metal-binding</keyword>
<keyword evidence="4 13" id="KW-0863">Zinc-finger</keyword>
<evidence type="ECO:0000313" key="16">
    <source>
        <dbReference type="EMBL" id="KAJ8274295.1"/>
    </source>
</evidence>
<feature type="region of interest" description="Disordered" evidence="14">
    <location>
        <begin position="1"/>
        <end position="23"/>
    </location>
</feature>
<comment type="catalytic activity">
    <reaction evidence="11 13">
        <text>O-phospho-L-threonyl-[protein] + H2O = L-threonyl-[protein] + phosphate</text>
        <dbReference type="Rhea" id="RHEA:47004"/>
        <dbReference type="Rhea" id="RHEA-COMP:11060"/>
        <dbReference type="Rhea" id="RHEA-COMP:11605"/>
        <dbReference type="ChEBI" id="CHEBI:15377"/>
        <dbReference type="ChEBI" id="CHEBI:30013"/>
        <dbReference type="ChEBI" id="CHEBI:43474"/>
        <dbReference type="ChEBI" id="CHEBI:61977"/>
        <dbReference type="EC" id="3.1.3.16"/>
    </reaction>
</comment>
<feature type="compositionally biased region" description="Basic and acidic residues" evidence="14">
    <location>
        <begin position="328"/>
        <end position="338"/>
    </location>
</feature>
<feature type="compositionally biased region" description="Basic and acidic residues" evidence="14">
    <location>
        <begin position="242"/>
        <end position="291"/>
    </location>
</feature>
<feature type="compositionally biased region" description="Acidic residues" evidence="14">
    <location>
        <begin position="413"/>
        <end position="434"/>
    </location>
</feature>
<dbReference type="EC" id="3.1.3.16" evidence="13"/>
<dbReference type="EMBL" id="JAFJMO010000006">
    <property type="protein sequence ID" value="KAJ8274295.1"/>
    <property type="molecule type" value="Genomic_DNA"/>
</dbReference>
<dbReference type="AlphaFoldDB" id="A0A9Q1I0R2"/>
<keyword evidence="7 13" id="KW-0904">Protein phosphatase</keyword>
<feature type="compositionally biased region" description="Polar residues" evidence="14">
    <location>
        <begin position="311"/>
        <end position="323"/>
    </location>
</feature>
<feature type="compositionally biased region" description="Basic residues" evidence="14">
    <location>
        <begin position="7"/>
        <end position="16"/>
    </location>
</feature>
<dbReference type="PROSITE" id="PS51479">
    <property type="entry name" value="ZF_RTR1"/>
    <property type="match status" value="1"/>
</dbReference>
<evidence type="ECO:0000256" key="1">
    <source>
        <dbReference type="ARBA" id="ARBA00004123"/>
    </source>
</evidence>
<evidence type="ECO:0000256" key="13">
    <source>
        <dbReference type="RuleBase" id="RU367080"/>
    </source>
</evidence>
<dbReference type="GO" id="GO:0005737">
    <property type="term" value="C:cytoplasm"/>
    <property type="evidence" value="ECO:0007669"/>
    <property type="project" value="TreeGrafter"/>
</dbReference>
<comment type="similarity">
    <text evidence="2 12 13">Belongs to the RPAP2 family.</text>
</comment>
<feature type="region of interest" description="Disordered" evidence="14">
    <location>
        <begin position="404"/>
        <end position="456"/>
    </location>
</feature>
<organism evidence="16 17">
    <name type="scientific">Conger conger</name>
    <name type="common">Conger eel</name>
    <name type="synonym">Muraena conger</name>
    <dbReference type="NCBI Taxonomy" id="82655"/>
    <lineage>
        <taxon>Eukaryota</taxon>
        <taxon>Metazoa</taxon>
        <taxon>Chordata</taxon>
        <taxon>Craniata</taxon>
        <taxon>Vertebrata</taxon>
        <taxon>Euteleostomi</taxon>
        <taxon>Actinopterygii</taxon>
        <taxon>Neopterygii</taxon>
        <taxon>Teleostei</taxon>
        <taxon>Anguilliformes</taxon>
        <taxon>Congridae</taxon>
        <taxon>Conger</taxon>
    </lineage>
</organism>
<gene>
    <name evidence="16" type="ORF">COCON_G00089200</name>
</gene>
<protein>
    <recommendedName>
        <fullName evidence="13">RNA polymerase II subunit B1 CTD phosphatase RPAP2 homolog</fullName>
        <ecNumber evidence="13">3.1.3.16</ecNumber>
    </recommendedName>
</protein>
<comment type="subcellular location">
    <subcellularLocation>
        <location evidence="1 13">Nucleus</location>
    </subcellularLocation>
</comment>
<evidence type="ECO:0000256" key="6">
    <source>
        <dbReference type="ARBA" id="ARBA00022833"/>
    </source>
</evidence>
<dbReference type="GO" id="GO:0008270">
    <property type="term" value="F:zinc ion binding"/>
    <property type="evidence" value="ECO:0007669"/>
    <property type="project" value="UniProtKB-KW"/>
</dbReference>
<evidence type="ECO:0000256" key="4">
    <source>
        <dbReference type="ARBA" id="ARBA00022771"/>
    </source>
</evidence>
<name>A0A9Q1I0R2_CONCO</name>
<proteinExistence type="inferred from homology"/>
<dbReference type="InterPro" id="IPR039693">
    <property type="entry name" value="Rtr1/RPAP2"/>
</dbReference>
<evidence type="ECO:0000256" key="14">
    <source>
        <dbReference type="SAM" id="MobiDB-lite"/>
    </source>
</evidence>
<dbReference type="PANTHER" id="PTHR14732">
    <property type="entry name" value="RNA POLYMERASE II SUBUNIT B1 CTD PHOSPHATASE RPAP2-RELATED"/>
    <property type="match status" value="1"/>
</dbReference>
<dbReference type="GO" id="GO:0005634">
    <property type="term" value="C:nucleus"/>
    <property type="evidence" value="ECO:0007669"/>
    <property type="project" value="UniProtKB-SubCell"/>
</dbReference>
<feature type="compositionally biased region" description="Basic and acidic residues" evidence="14">
    <location>
        <begin position="166"/>
        <end position="190"/>
    </location>
</feature>
<evidence type="ECO:0000256" key="7">
    <source>
        <dbReference type="ARBA" id="ARBA00022912"/>
    </source>
</evidence>
<feature type="region of interest" description="Disordered" evidence="14">
    <location>
        <begin position="166"/>
        <end position="353"/>
    </location>
</feature>
<keyword evidence="17" id="KW-1185">Reference proteome</keyword>
<comment type="function">
    <text evidence="9">Protein phosphatase that displays CTD phosphatase activity and regulates transcription of snRNA genes. Recognizes and binds phosphorylated 'Ser-7' of the C-terminal heptapeptide repeat domain (CTD) of the largest RNA polymerase II subunit POLR2A, and mediates dephosphorylation of 'Ser-5' of the CTD, thereby promoting transcription of snRNA genes. Downstream of EIF2AK3/PERK, dephosphorylates ERN1, a sensor for the endoplasmic reticulum unfolded protein response (UPR), to abort failed ER-stress adaptation and trigger apoptosis.</text>
</comment>
<evidence type="ECO:0000256" key="9">
    <source>
        <dbReference type="ARBA" id="ARBA00045547"/>
    </source>
</evidence>
<dbReference type="GO" id="GO:0043175">
    <property type="term" value="F:RNA polymerase core enzyme binding"/>
    <property type="evidence" value="ECO:0007669"/>
    <property type="project" value="UniProtKB-UniRule"/>
</dbReference>
<evidence type="ECO:0000259" key="15">
    <source>
        <dbReference type="PROSITE" id="PS51479"/>
    </source>
</evidence>
<dbReference type="Gene3D" id="1.25.40.820">
    <property type="match status" value="1"/>
</dbReference>
<evidence type="ECO:0000256" key="11">
    <source>
        <dbReference type="ARBA" id="ARBA00048336"/>
    </source>
</evidence>
<comment type="caution">
    <text evidence="16">The sequence shown here is derived from an EMBL/GenBank/DDBJ whole genome shotgun (WGS) entry which is preliminary data.</text>
</comment>
<evidence type="ECO:0000256" key="2">
    <source>
        <dbReference type="ARBA" id="ARBA00005676"/>
    </source>
</evidence>
<comment type="subunit">
    <text evidence="13">Associates with the RNA polymerase II complex.</text>
</comment>
<evidence type="ECO:0000313" key="17">
    <source>
        <dbReference type="Proteomes" id="UP001152803"/>
    </source>
</evidence>
<accession>A0A9Q1I0R2</accession>
<evidence type="ECO:0000256" key="10">
    <source>
        <dbReference type="ARBA" id="ARBA00047761"/>
    </source>
</evidence>